<dbReference type="Proteomes" id="UP001178507">
    <property type="component" value="Unassembled WGS sequence"/>
</dbReference>
<evidence type="ECO:0000313" key="3">
    <source>
        <dbReference type="Proteomes" id="UP001178507"/>
    </source>
</evidence>
<reference evidence="2" key="1">
    <citation type="submission" date="2023-08" db="EMBL/GenBank/DDBJ databases">
        <authorList>
            <person name="Chen Y."/>
            <person name="Shah S."/>
            <person name="Dougan E. K."/>
            <person name="Thang M."/>
            <person name="Chan C."/>
        </authorList>
    </citation>
    <scope>NUCLEOTIDE SEQUENCE</scope>
</reference>
<keyword evidence="3" id="KW-1185">Reference proteome</keyword>
<evidence type="ECO:0000256" key="1">
    <source>
        <dbReference type="SAM" id="MobiDB-lite"/>
    </source>
</evidence>
<proteinExistence type="predicted"/>
<gene>
    <name evidence="2" type="ORF">EVOR1521_LOCUS11842</name>
</gene>
<name>A0AA36IFA6_9DINO</name>
<evidence type="ECO:0000313" key="2">
    <source>
        <dbReference type="EMBL" id="CAJ1385189.1"/>
    </source>
</evidence>
<comment type="caution">
    <text evidence="2">The sequence shown here is derived from an EMBL/GenBank/DDBJ whole genome shotgun (WGS) entry which is preliminary data.</text>
</comment>
<organism evidence="2 3">
    <name type="scientific">Effrenium voratum</name>
    <dbReference type="NCBI Taxonomy" id="2562239"/>
    <lineage>
        <taxon>Eukaryota</taxon>
        <taxon>Sar</taxon>
        <taxon>Alveolata</taxon>
        <taxon>Dinophyceae</taxon>
        <taxon>Suessiales</taxon>
        <taxon>Symbiodiniaceae</taxon>
        <taxon>Effrenium</taxon>
    </lineage>
</organism>
<protein>
    <submittedName>
        <fullName evidence="2">Uncharacterized protein</fullName>
    </submittedName>
</protein>
<sequence length="132" mass="13880">MLALLGEMSAAAAWTWRRIPRPRPARPEIPPRWSGLPTASAPACFCSPSQNLLCRERRLRVLRLAPNGVTYTAALEACGRAPAVLALLGEMRASRCGLDVAPACPAAGAQRGHLHRRPGGLRPRAGGAGTAG</sequence>
<dbReference type="AlphaFoldDB" id="A0AA36IFA6"/>
<accession>A0AA36IFA6</accession>
<dbReference type="EMBL" id="CAUJNA010001204">
    <property type="protein sequence ID" value="CAJ1385189.1"/>
    <property type="molecule type" value="Genomic_DNA"/>
</dbReference>
<feature type="region of interest" description="Disordered" evidence="1">
    <location>
        <begin position="109"/>
        <end position="132"/>
    </location>
</feature>